<comment type="catalytic activity">
    <reaction evidence="10 11">
        <text>N(6)-[(R)-dihydrolipoyl]-L-lysyl-[protein] + NAD(+) = N(6)-[(R)-lipoyl]-L-lysyl-[protein] + NADH + H(+)</text>
        <dbReference type="Rhea" id="RHEA:15045"/>
        <dbReference type="Rhea" id="RHEA-COMP:10474"/>
        <dbReference type="Rhea" id="RHEA-COMP:10475"/>
        <dbReference type="ChEBI" id="CHEBI:15378"/>
        <dbReference type="ChEBI" id="CHEBI:57540"/>
        <dbReference type="ChEBI" id="CHEBI:57945"/>
        <dbReference type="ChEBI" id="CHEBI:83099"/>
        <dbReference type="ChEBI" id="CHEBI:83100"/>
        <dbReference type="EC" id="1.8.1.4"/>
    </reaction>
</comment>
<evidence type="ECO:0000256" key="7">
    <source>
        <dbReference type="ARBA" id="ARBA00023027"/>
    </source>
</evidence>
<evidence type="ECO:0000256" key="8">
    <source>
        <dbReference type="ARBA" id="ARBA00023157"/>
    </source>
</evidence>
<dbReference type="RefSeq" id="WP_307276435.1">
    <property type="nucleotide sequence ID" value="NZ_JAUSVX010000008.1"/>
</dbReference>
<keyword evidence="6 11" id="KW-0560">Oxidoreductase</keyword>
<organism evidence="14 15">
    <name type="scientific">Labrys wisconsinensis</name>
    <dbReference type="NCBI Taxonomy" id="425677"/>
    <lineage>
        <taxon>Bacteria</taxon>
        <taxon>Pseudomonadati</taxon>
        <taxon>Pseudomonadota</taxon>
        <taxon>Alphaproteobacteria</taxon>
        <taxon>Hyphomicrobiales</taxon>
        <taxon>Xanthobacteraceae</taxon>
        <taxon>Labrys</taxon>
    </lineage>
</organism>
<evidence type="ECO:0000256" key="10">
    <source>
        <dbReference type="ARBA" id="ARBA00049187"/>
    </source>
</evidence>
<dbReference type="InterPro" id="IPR016156">
    <property type="entry name" value="FAD/NAD-linked_Rdtase_dimer_sf"/>
</dbReference>
<gene>
    <name evidence="14" type="ORF">QO011_004424</name>
</gene>
<dbReference type="SUPFAM" id="SSF51905">
    <property type="entry name" value="FAD/NAD(P)-binding domain"/>
    <property type="match status" value="1"/>
</dbReference>
<dbReference type="SUPFAM" id="SSF55424">
    <property type="entry name" value="FAD/NAD-linked reductases, dimerisation (C-terminal) domain"/>
    <property type="match status" value="1"/>
</dbReference>
<evidence type="ECO:0000313" key="14">
    <source>
        <dbReference type="EMBL" id="MDQ0471401.1"/>
    </source>
</evidence>
<evidence type="ECO:0000256" key="5">
    <source>
        <dbReference type="ARBA" id="ARBA00022827"/>
    </source>
</evidence>
<keyword evidence="8" id="KW-1015">Disulfide bond</keyword>
<comment type="miscellaneous">
    <text evidence="11">The active site is a redox-active disulfide bond.</text>
</comment>
<dbReference type="InterPro" id="IPR050151">
    <property type="entry name" value="Class-I_Pyr_Nuc-Dis_Oxidored"/>
</dbReference>
<dbReference type="InterPro" id="IPR036188">
    <property type="entry name" value="FAD/NAD-bd_sf"/>
</dbReference>
<dbReference type="PANTHER" id="PTHR22912">
    <property type="entry name" value="DISULFIDE OXIDOREDUCTASE"/>
    <property type="match status" value="1"/>
</dbReference>
<dbReference type="NCBIfam" id="TIGR01350">
    <property type="entry name" value="lipoamide_DH"/>
    <property type="match status" value="1"/>
</dbReference>
<comment type="similarity">
    <text evidence="1 11">Belongs to the class-I pyridine nucleotide-disulfide oxidoreductase family.</text>
</comment>
<dbReference type="PRINTS" id="PR00368">
    <property type="entry name" value="FADPNR"/>
</dbReference>
<evidence type="ECO:0000256" key="2">
    <source>
        <dbReference type="ARBA" id="ARBA00012608"/>
    </source>
</evidence>
<evidence type="ECO:0000313" key="15">
    <source>
        <dbReference type="Proteomes" id="UP001242480"/>
    </source>
</evidence>
<proteinExistence type="inferred from homology"/>
<dbReference type="GO" id="GO:0004148">
    <property type="term" value="F:dihydrolipoyl dehydrogenase (NADH) activity"/>
    <property type="evidence" value="ECO:0007669"/>
    <property type="project" value="UniProtKB-EC"/>
</dbReference>
<dbReference type="Pfam" id="PF07992">
    <property type="entry name" value="Pyr_redox_2"/>
    <property type="match status" value="1"/>
</dbReference>
<keyword evidence="9 11" id="KW-0676">Redox-active center</keyword>
<evidence type="ECO:0000256" key="6">
    <source>
        <dbReference type="ARBA" id="ARBA00023002"/>
    </source>
</evidence>
<evidence type="ECO:0000256" key="11">
    <source>
        <dbReference type="RuleBase" id="RU003692"/>
    </source>
</evidence>
<name>A0ABU0JAV6_9HYPH</name>
<keyword evidence="7 11" id="KW-0520">NAD</keyword>
<feature type="domain" description="Pyridine nucleotide-disulphide oxidoreductase dimerisation" evidence="12">
    <location>
        <begin position="345"/>
        <end position="451"/>
    </location>
</feature>
<dbReference type="InterPro" id="IPR023753">
    <property type="entry name" value="FAD/NAD-binding_dom"/>
</dbReference>
<dbReference type="EC" id="1.8.1.4" evidence="2 11"/>
<reference evidence="14 15" key="1">
    <citation type="submission" date="2023-07" db="EMBL/GenBank/DDBJ databases">
        <title>Genomic Encyclopedia of Type Strains, Phase IV (KMG-IV): sequencing the most valuable type-strain genomes for metagenomic binning, comparative biology and taxonomic classification.</title>
        <authorList>
            <person name="Goeker M."/>
        </authorList>
    </citation>
    <scope>NUCLEOTIDE SEQUENCE [LARGE SCALE GENOMIC DNA]</scope>
    <source>
        <strain evidence="14 15">DSM 19619</strain>
    </source>
</reference>
<evidence type="ECO:0000259" key="12">
    <source>
        <dbReference type="Pfam" id="PF02852"/>
    </source>
</evidence>
<evidence type="ECO:0000256" key="1">
    <source>
        <dbReference type="ARBA" id="ARBA00007532"/>
    </source>
</evidence>
<dbReference type="PANTHER" id="PTHR22912:SF160">
    <property type="entry name" value="DIHYDROLIPOYL DEHYDROGENASE"/>
    <property type="match status" value="1"/>
</dbReference>
<feature type="domain" description="FAD/NAD(P)-binding" evidence="13">
    <location>
        <begin position="8"/>
        <end position="326"/>
    </location>
</feature>
<evidence type="ECO:0000256" key="9">
    <source>
        <dbReference type="ARBA" id="ARBA00023284"/>
    </source>
</evidence>
<dbReference type="InterPro" id="IPR006258">
    <property type="entry name" value="Lipoamide_DH"/>
</dbReference>
<evidence type="ECO:0000259" key="13">
    <source>
        <dbReference type="Pfam" id="PF07992"/>
    </source>
</evidence>
<protein>
    <recommendedName>
        <fullName evidence="3 11">Dihydrolipoyl dehydrogenase</fullName>
        <ecNumber evidence="2 11">1.8.1.4</ecNumber>
    </recommendedName>
</protein>
<dbReference type="EMBL" id="JAUSVX010000008">
    <property type="protein sequence ID" value="MDQ0471401.1"/>
    <property type="molecule type" value="Genomic_DNA"/>
</dbReference>
<keyword evidence="15" id="KW-1185">Reference proteome</keyword>
<dbReference type="PROSITE" id="PS00076">
    <property type="entry name" value="PYRIDINE_REDOX_1"/>
    <property type="match status" value="1"/>
</dbReference>
<evidence type="ECO:0000256" key="3">
    <source>
        <dbReference type="ARBA" id="ARBA00016961"/>
    </source>
</evidence>
<dbReference type="PIRSF" id="PIRSF000350">
    <property type="entry name" value="Mercury_reductase_MerA"/>
    <property type="match status" value="1"/>
</dbReference>
<dbReference type="Gene3D" id="3.30.390.30">
    <property type="match status" value="1"/>
</dbReference>
<dbReference type="Proteomes" id="UP001242480">
    <property type="component" value="Unassembled WGS sequence"/>
</dbReference>
<dbReference type="InterPro" id="IPR012999">
    <property type="entry name" value="Pyr_OxRdtase_I_AS"/>
</dbReference>
<accession>A0ABU0JAV6</accession>
<dbReference type="Gene3D" id="3.50.50.60">
    <property type="entry name" value="FAD/NAD(P)-binding domain"/>
    <property type="match status" value="2"/>
</dbReference>
<keyword evidence="5 11" id="KW-0274">FAD</keyword>
<dbReference type="PRINTS" id="PR00411">
    <property type="entry name" value="PNDRDTASEI"/>
</dbReference>
<keyword evidence="4 11" id="KW-0285">Flavoprotein</keyword>
<comment type="caution">
    <text evidence="14">The sequence shown here is derived from an EMBL/GenBank/DDBJ whole genome shotgun (WGS) entry which is preliminary data.</text>
</comment>
<dbReference type="InterPro" id="IPR001100">
    <property type="entry name" value="Pyr_nuc-diS_OxRdtase"/>
</dbReference>
<evidence type="ECO:0000256" key="4">
    <source>
        <dbReference type="ARBA" id="ARBA00022630"/>
    </source>
</evidence>
<comment type="cofactor">
    <cofactor evidence="11">
        <name>FAD</name>
        <dbReference type="ChEBI" id="CHEBI:57692"/>
    </cofactor>
    <text evidence="11">Binds 1 FAD per subunit.</text>
</comment>
<dbReference type="InterPro" id="IPR004099">
    <property type="entry name" value="Pyr_nucl-diS_OxRdtase_dimer"/>
</dbReference>
<dbReference type="Pfam" id="PF02852">
    <property type="entry name" value="Pyr_redox_dim"/>
    <property type="match status" value="1"/>
</dbReference>
<sequence>MSEKQHADLVVIGAGPGGYAAAFRAADLGRSVVLVDARVTLGGVCLNEGCIPSKALLHAARVLHEADNIGEWGISFGKAKIDIDALRKRKEAIVSQLTTGLAQLARRRKVRCVAGRAVFTGIDELAVSGTGAEERWSFGQAIVAAGSSPVRLPGWPEDDRIWDSTAALELRAVPRRLAIVGGGIIGLEMATIYAALGSSVTVIELADQVAPGAEPDAAELVRASLKARGCGIHVATRVVAVAASASEVTLLCEGGFVGEVAADAVIQAVGRRANGGAVGAQAAGLAIEANGVIPVDSQCRTNRANIFAVGDITGAPMLAHRATHQGKVAAEVASGHAAAFDTAFIPSIAYTDPELAWVGPTTAQLKSAGIPFKVSRFPWAASGRNLASGGSDGQTMLIHSPDNLRLLGATVVGPGAGELLAAIGVALEMGSTISDIALTVHAHPTLSETVAFAAERALGTLTDLYQHS</sequence>